<gene>
    <name evidence="12" type="primary">dapA</name>
    <name evidence="16" type="ORF">A10D4_01447</name>
</gene>
<comment type="catalytic activity">
    <reaction evidence="11 12">
        <text>L-aspartate 4-semialdehyde + pyruvate = (2S,4S)-4-hydroxy-2,3,4,5-tetrahydrodipicolinate + H2O + H(+)</text>
        <dbReference type="Rhea" id="RHEA:34171"/>
        <dbReference type="ChEBI" id="CHEBI:15361"/>
        <dbReference type="ChEBI" id="CHEBI:15377"/>
        <dbReference type="ChEBI" id="CHEBI:15378"/>
        <dbReference type="ChEBI" id="CHEBI:67139"/>
        <dbReference type="ChEBI" id="CHEBI:537519"/>
        <dbReference type="EC" id="4.3.3.7"/>
    </reaction>
</comment>
<comment type="caution">
    <text evidence="12">Was originally thought to be a dihydrodipicolinate synthase (DHDPS), catalyzing the condensation of (S)-aspartate-beta-semialdehyde [(S)-ASA] and pyruvate to dihydrodipicolinate (DHDP). However, it was shown in E.coli that the product of the enzymatic reaction is not dihydrodipicolinate but in fact (4S)-4-hydroxy-2,3,4,5-tetrahydro-(2S)-dipicolinic acid (HTPA), and that the consecutive dehydration reaction leading to DHDP is not spontaneous but catalyzed by DapB.</text>
</comment>
<comment type="caution">
    <text evidence="16">The sequence shown here is derived from an EMBL/GenBank/DDBJ whole genome shotgun (WGS) entry which is preliminary data.</text>
</comment>
<feature type="active site" description="Proton donor/acceptor" evidence="12 14">
    <location>
        <position position="133"/>
    </location>
</feature>
<evidence type="ECO:0000256" key="4">
    <source>
        <dbReference type="ARBA" id="ARBA00012086"/>
    </source>
</evidence>
<dbReference type="SMART" id="SM01130">
    <property type="entry name" value="DHDPS"/>
    <property type="match status" value="1"/>
</dbReference>
<dbReference type="PANTHER" id="PTHR12128">
    <property type="entry name" value="DIHYDRODIPICOLINATE SYNTHASE"/>
    <property type="match status" value="1"/>
</dbReference>
<comment type="similarity">
    <text evidence="3 12 13">Belongs to the DapA family.</text>
</comment>
<evidence type="ECO:0000256" key="15">
    <source>
        <dbReference type="PIRSR" id="PIRSR001365-2"/>
    </source>
</evidence>
<proteinExistence type="inferred from homology"/>
<evidence type="ECO:0000256" key="6">
    <source>
        <dbReference type="ARBA" id="ARBA00022605"/>
    </source>
</evidence>
<evidence type="ECO:0000256" key="12">
    <source>
        <dbReference type="HAMAP-Rule" id="MF_00418"/>
    </source>
</evidence>
<dbReference type="PRINTS" id="PR00146">
    <property type="entry name" value="DHPICSNTHASE"/>
</dbReference>
<sequence length="291" mass="31070">MLTGSIVALVTPFTRQGNVDYSELEALVNWHVESGTDAIVAVGTTGESTTLTHDEHIDVVRAIAEIADSRIGVIAGNGSNSTAEAVHLTERMAHLNIDGFLNVTPYYNKPSRQGIIAHYQACASASDKPQILYNVPGRTCCDMQPSLVAELAQIDGVVGIKEASGEVSRVSELRQRCGAEFILLSGDDPTATDFMLAGGQGVISVTANVVPAQMKQLVDLAVAGQGDAAQQLDKTLQRLNQMLFIESNPIPVKWALALLGRLQANYRLPLTAPELASQKVIEQALIDAKLL</sequence>
<dbReference type="Gene3D" id="3.20.20.70">
    <property type="entry name" value="Aldolase class I"/>
    <property type="match status" value="1"/>
</dbReference>
<name>K2LAL0_9GAMM</name>
<protein>
    <recommendedName>
        <fullName evidence="4 12">4-hydroxy-tetrahydrodipicolinate synthase</fullName>
        <shortName evidence="12">HTPA synthase</shortName>
        <ecNumber evidence="4 12">4.3.3.7</ecNumber>
    </recommendedName>
</protein>
<dbReference type="EC" id="4.3.3.7" evidence="4 12"/>
<keyword evidence="17" id="KW-1185">Reference proteome</keyword>
<dbReference type="HAMAP" id="MF_00418">
    <property type="entry name" value="DapA"/>
    <property type="match status" value="1"/>
</dbReference>
<feature type="binding site" evidence="12 15">
    <location>
        <position position="203"/>
    </location>
    <ligand>
        <name>pyruvate</name>
        <dbReference type="ChEBI" id="CHEBI:15361"/>
    </ligand>
</feature>
<evidence type="ECO:0000256" key="5">
    <source>
        <dbReference type="ARBA" id="ARBA00022490"/>
    </source>
</evidence>
<dbReference type="STRING" id="740709.A10D4_01447"/>
<organism evidence="16 17">
    <name type="scientific">Idiomarina xiamenensis 10-D-4</name>
    <dbReference type="NCBI Taxonomy" id="740709"/>
    <lineage>
        <taxon>Bacteria</taxon>
        <taxon>Pseudomonadati</taxon>
        <taxon>Pseudomonadota</taxon>
        <taxon>Gammaproteobacteria</taxon>
        <taxon>Alteromonadales</taxon>
        <taxon>Idiomarinaceae</taxon>
        <taxon>Idiomarina</taxon>
    </lineage>
</organism>
<evidence type="ECO:0000313" key="16">
    <source>
        <dbReference type="EMBL" id="EKE86865.1"/>
    </source>
</evidence>
<dbReference type="UniPathway" id="UPA00034">
    <property type="reaction ID" value="UER00017"/>
</dbReference>
<evidence type="ECO:0000256" key="14">
    <source>
        <dbReference type="PIRSR" id="PIRSR001365-1"/>
    </source>
</evidence>
<dbReference type="OrthoDB" id="9782828at2"/>
<feature type="active site" description="Schiff-base intermediate with substrate" evidence="12 14">
    <location>
        <position position="161"/>
    </location>
</feature>
<dbReference type="Proteomes" id="UP000014115">
    <property type="component" value="Unassembled WGS sequence"/>
</dbReference>
<feature type="binding site" evidence="12 15">
    <location>
        <position position="45"/>
    </location>
    <ligand>
        <name>pyruvate</name>
        <dbReference type="ChEBI" id="CHEBI:15361"/>
    </ligand>
</feature>
<evidence type="ECO:0000256" key="13">
    <source>
        <dbReference type="PIRNR" id="PIRNR001365"/>
    </source>
</evidence>
<dbReference type="InterPro" id="IPR002220">
    <property type="entry name" value="DapA-like"/>
</dbReference>
<keyword evidence="8 12" id="KW-0457">Lysine biosynthesis</keyword>
<dbReference type="CDD" id="cd00950">
    <property type="entry name" value="DHDPS"/>
    <property type="match status" value="1"/>
</dbReference>
<evidence type="ECO:0000256" key="9">
    <source>
        <dbReference type="ARBA" id="ARBA00023239"/>
    </source>
</evidence>
<comment type="pathway">
    <text evidence="2 12">Amino-acid biosynthesis; L-lysine biosynthesis via DAP pathway; (S)-tetrahydrodipicolinate from L-aspartate: step 3/4.</text>
</comment>
<evidence type="ECO:0000256" key="2">
    <source>
        <dbReference type="ARBA" id="ARBA00005120"/>
    </source>
</evidence>
<evidence type="ECO:0000256" key="1">
    <source>
        <dbReference type="ARBA" id="ARBA00003294"/>
    </source>
</evidence>
<comment type="function">
    <text evidence="1 12">Catalyzes the condensation of (S)-aspartate-beta-semialdehyde [(S)-ASA] and pyruvate to 4-hydroxy-tetrahydrodipicolinate (HTPA).</text>
</comment>
<comment type="subunit">
    <text evidence="12">Homotetramer; dimer of dimers.</text>
</comment>
<dbReference type="eggNOG" id="COG0329">
    <property type="taxonomic scope" value="Bacteria"/>
</dbReference>
<dbReference type="InterPro" id="IPR020625">
    <property type="entry name" value="Schiff_base-form_aldolases_AS"/>
</dbReference>
<dbReference type="GO" id="GO:0008840">
    <property type="term" value="F:4-hydroxy-tetrahydrodipicolinate synthase activity"/>
    <property type="evidence" value="ECO:0007669"/>
    <property type="project" value="UniProtKB-UniRule"/>
</dbReference>
<evidence type="ECO:0000256" key="10">
    <source>
        <dbReference type="ARBA" id="ARBA00023270"/>
    </source>
</evidence>
<evidence type="ECO:0000313" key="17">
    <source>
        <dbReference type="Proteomes" id="UP000014115"/>
    </source>
</evidence>
<dbReference type="PROSITE" id="PS00665">
    <property type="entry name" value="DHDPS_1"/>
    <property type="match status" value="1"/>
</dbReference>
<dbReference type="EMBL" id="AMRG01000002">
    <property type="protein sequence ID" value="EKE86865.1"/>
    <property type="molecule type" value="Genomic_DNA"/>
</dbReference>
<dbReference type="GO" id="GO:0019877">
    <property type="term" value="P:diaminopimelate biosynthetic process"/>
    <property type="evidence" value="ECO:0007669"/>
    <property type="project" value="UniProtKB-UniRule"/>
</dbReference>
<dbReference type="AlphaFoldDB" id="K2LAL0"/>
<evidence type="ECO:0000256" key="8">
    <source>
        <dbReference type="ARBA" id="ARBA00023154"/>
    </source>
</evidence>
<dbReference type="PATRIC" id="fig|740709.3.peg.290"/>
<keyword evidence="5 12" id="KW-0963">Cytoplasm</keyword>
<dbReference type="InterPro" id="IPR005263">
    <property type="entry name" value="DapA"/>
</dbReference>
<dbReference type="Pfam" id="PF00701">
    <property type="entry name" value="DHDPS"/>
    <property type="match status" value="1"/>
</dbReference>
<dbReference type="GO" id="GO:0009089">
    <property type="term" value="P:lysine biosynthetic process via diaminopimelate"/>
    <property type="evidence" value="ECO:0007669"/>
    <property type="project" value="UniProtKB-UniRule"/>
</dbReference>
<keyword evidence="9 12" id="KW-0456">Lyase</keyword>
<keyword evidence="10 12" id="KW-0704">Schiff base</keyword>
<dbReference type="SUPFAM" id="SSF51569">
    <property type="entry name" value="Aldolase"/>
    <property type="match status" value="1"/>
</dbReference>
<evidence type="ECO:0000256" key="11">
    <source>
        <dbReference type="ARBA" id="ARBA00047836"/>
    </source>
</evidence>
<evidence type="ECO:0000256" key="7">
    <source>
        <dbReference type="ARBA" id="ARBA00022915"/>
    </source>
</evidence>
<dbReference type="NCBIfam" id="TIGR00674">
    <property type="entry name" value="dapA"/>
    <property type="match status" value="1"/>
</dbReference>
<evidence type="ECO:0000256" key="3">
    <source>
        <dbReference type="ARBA" id="ARBA00007592"/>
    </source>
</evidence>
<dbReference type="PIRSF" id="PIRSF001365">
    <property type="entry name" value="DHDPS"/>
    <property type="match status" value="1"/>
</dbReference>
<dbReference type="InterPro" id="IPR020624">
    <property type="entry name" value="Schiff_base-form_aldolases_CS"/>
</dbReference>
<dbReference type="InterPro" id="IPR013785">
    <property type="entry name" value="Aldolase_TIM"/>
</dbReference>
<dbReference type="GO" id="GO:0005829">
    <property type="term" value="C:cytosol"/>
    <property type="evidence" value="ECO:0007669"/>
    <property type="project" value="TreeGrafter"/>
</dbReference>
<keyword evidence="7 12" id="KW-0220">Diaminopimelate biosynthesis</keyword>
<keyword evidence="6 12" id="KW-0028">Amino-acid biosynthesis</keyword>
<dbReference type="RefSeq" id="WP_008487257.1">
    <property type="nucleotide sequence ID" value="NZ_AMRG01000002.1"/>
</dbReference>
<reference evidence="16 17" key="1">
    <citation type="journal article" date="2012" name="J. Bacteriol.">
        <title>Genome Sequence of Idiomarina xiamenensis Type Strain 10-D-4.</title>
        <authorList>
            <person name="Lai Q."/>
            <person name="Wang L."/>
            <person name="Wang W."/>
            <person name="Shao Z."/>
        </authorList>
    </citation>
    <scope>NUCLEOTIDE SEQUENCE [LARGE SCALE GENOMIC DNA]</scope>
    <source>
        <strain evidence="16 17">10-D-4</strain>
    </source>
</reference>
<dbReference type="PROSITE" id="PS00666">
    <property type="entry name" value="DHDPS_2"/>
    <property type="match status" value="1"/>
</dbReference>
<dbReference type="PANTHER" id="PTHR12128:SF66">
    <property type="entry name" value="4-HYDROXY-2-OXOGLUTARATE ALDOLASE, MITOCHONDRIAL"/>
    <property type="match status" value="1"/>
</dbReference>
<feature type="site" description="Part of a proton relay during catalysis" evidence="12">
    <location>
        <position position="44"/>
    </location>
</feature>
<accession>K2LAL0</accession>
<comment type="subcellular location">
    <subcellularLocation>
        <location evidence="12">Cytoplasm</location>
    </subcellularLocation>
</comment>
<feature type="site" description="Part of a proton relay during catalysis" evidence="12">
    <location>
        <position position="107"/>
    </location>
</feature>